<name>A0ABP0V917_9BRYO</name>
<reference evidence="2" key="1">
    <citation type="submission" date="2024-02" db="EMBL/GenBank/DDBJ databases">
        <authorList>
            <consortium name="ELIXIR-Norway"/>
            <consortium name="Elixir Norway"/>
        </authorList>
    </citation>
    <scope>NUCLEOTIDE SEQUENCE</scope>
</reference>
<comment type="caution">
    <text evidence="2">The sequence shown here is derived from an EMBL/GenBank/DDBJ whole genome shotgun (WGS) entry which is preliminary data.</text>
</comment>
<feature type="domain" description="Primase C-terminal 2" evidence="1">
    <location>
        <begin position="237"/>
        <end position="313"/>
    </location>
</feature>
<keyword evidence="3" id="KW-1185">Reference proteome</keyword>
<dbReference type="SUPFAM" id="SSF52540">
    <property type="entry name" value="P-loop containing nucleoside triphosphate hydrolases"/>
    <property type="match status" value="1"/>
</dbReference>
<sequence length="982" mass="112602">MSEELPVKKEAVPKLRFSLFEGGVQDIHPVLQTFTLQQMADFITAHDVPEVKKEERQILFSMSVFQPNTTRKKENVATLTGVVFDFDNKDDFVPIEEVIGRLDEKKIFHYWYTTWSHTIEHPRWRLIIPFGDELIIGLWHKVYEEACFLIGNPPGIDHAASKDAARVWFAPCKQPGGTFYGEACRNENLTPLINPYDILALLTPAEREDLEKRQEKSFPPHVESSVSYNSFTLRHAEQALHHIKPDCDYNKIWIKVAMALHHHFKGSEKAFQIWKKWSSKSDKYPGEIILNRHWNSFSKKEEHVGIGTLIHIAKQDGYIYVPTEEADSEEIDPKDIMPPAEEIAFDFSDYEQVDIYDFPNDFLKETYTYLLNRNSSEVPSYALGATITLTGFLLRDSLQGLTGLRTNFMVLVIGASGTGKTLTLNGVLDMLDYVKQTSFYTGRLGSVQGCITHLEKNGGCLFLVQDEAIYELKSTRNKMAGNAEMRTEEFKMRVFSCPPSYTSDATKHSDPIIIYHPFFSEFSVSTPDMLKHFSPGDITKGLLPRYLLLMTDQLFFKKKNYQRSDIPTSLKTVLEEFKVARKSHILGVFDNEAHAYFQNFEQWVQDQRQQAFQKSESLFYTRFDSILARLPEHAAKLALLGASKGIANYQITLKSVSWGIAVALLSFRNIVNVVQTSIYENQCEEYRDRVLKIVHTFSKGGWEMPPQEASPPDKQEMPILSFKGKPIKQGKERTPLKLIVYGSNGVGKSTFAADSKKPIFLDLEGNIDHLDVGKQTLFSFGEVEEFLRCLLLLPHSYKTVVIDSIDKLEEYIWEALEAEKDDKELQYGKKYVHSANMFRTLLNLLDDLRKKKKMNVILIGHCARKRCDNPMVQVYDKIDLRLQERAAAVLCDWAHCIFYAMNRITLEQDDKGFKQKRARAVADDTRVLYTEGNTAYVAKNVYDLDTEMPLDWETFMAAVTRFYESNNLTSEGEKANDPTQAL</sequence>
<dbReference type="InterPro" id="IPR027417">
    <property type="entry name" value="P-loop_NTPase"/>
</dbReference>
<dbReference type="InterPro" id="IPR014819">
    <property type="entry name" value="PriCT_2"/>
</dbReference>
<accession>A0ABP0V917</accession>
<evidence type="ECO:0000313" key="2">
    <source>
        <dbReference type="EMBL" id="CAK9250423.1"/>
    </source>
</evidence>
<gene>
    <name evidence="2" type="ORF">CSSPJE1EN1_LOCUS25801</name>
</gene>
<dbReference type="EMBL" id="CAXAQS010000168">
    <property type="protein sequence ID" value="CAK9250423.1"/>
    <property type="molecule type" value="Genomic_DNA"/>
</dbReference>
<proteinExistence type="predicted"/>
<evidence type="ECO:0000313" key="3">
    <source>
        <dbReference type="Proteomes" id="UP001497444"/>
    </source>
</evidence>
<dbReference type="Pfam" id="PF13479">
    <property type="entry name" value="AAA_24"/>
    <property type="match status" value="1"/>
</dbReference>
<protein>
    <recommendedName>
        <fullName evidence="1">Primase C-terminal 2 domain-containing protein</fullName>
    </recommendedName>
</protein>
<dbReference type="Proteomes" id="UP001497444">
    <property type="component" value="Unassembled WGS sequence"/>
</dbReference>
<organism evidence="2 3">
    <name type="scientific">Sphagnum jensenii</name>
    <dbReference type="NCBI Taxonomy" id="128206"/>
    <lineage>
        <taxon>Eukaryota</taxon>
        <taxon>Viridiplantae</taxon>
        <taxon>Streptophyta</taxon>
        <taxon>Embryophyta</taxon>
        <taxon>Bryophyta</taxon>
        <taxon>Sphagnophytina</taxon>
        <taxon>Sphagnopsida</taxon>
        <taxon>Sphagnales</taxon>
        <taxon>Sphagnaceae</taxon>
        <taxon>Sphagnum</taxon>
    </lineage>
</organism>
<dbReference type="Pfam" id="PF08707">
    <property type="entry name" value="PriCT_2"/>
    <property type="match status" value="1"/>
</dbReference>
<evidence type="ECO:0000259" key="1">
    <source>
        <dbReference type="Pfam" id="PF08707"/>
    </source>
</evidence>